<protein>
    <submittedName>
        <fullName evidence="3">Protein kinase superfamily protein</fullName>
    </submittedName>
</protein>
<proteinExistence type="inferred from homology"/>
<keyword evidence="3" id="KW-0418">Kinase</keyword>
<dbReference type="EMBL" id="BKCJ010165344">
    <property type="protein sequence ID" value="GEY27661.1"/>
    <property type="molecule type" value="Genomic_DNA"/>
</dbReference>
<evidence type="ECO:0000313" key="3">
    <source>
        <dbReference type="EMBL" id="GEY27661.1"/>
    </source>
</evidence>
<dbReference type="AlphaFoldDB" id="A0A699HJD2"/>
<comment type="similarity">
    <text evidence="1">Belongs to the protein kinase superfamily. ADCK protein kinase family.</text>
</comment>
<dbReference type="Pfam" id="PF03109">
    <property type="entry name" value="ABC1"/>
    <property type="match status" value="1"/>
</dbReference>
<feature type="domain" description="ABC1 atypical kinase-like" evidence="2">
    <location>
        <begin position="2"/>
        <end position="74"/>
    </location>
</feature>
<keyword evidence="3" id="KW-0808">Transferase</keyword>
<reference evidence="3" key="1">
    <citation type="journal article" date="2019" name="Sci. Rep.">
        <title>Draft genome of Tanacetum cinerariifolium, the natural source of mosquito coil.</title>
        <authorList>
            <person name="Yamashiro T."/>
            <person name="Shiraishi A."/>
            <person name="Satake H."/>
            <person name="Nakayama K."/>
        </authorList>
    </citation>
    <scope>NUCLEOTIDE SEQUENCE</scope>
</reference>
<evidence type="ECO:0000256" key="1">
    <source>
        <dbReference type="ARBA" id="ARBA00009670"/>
    </source>
</evidence>
<accession>A0A699HJD2</accession>
<organism evidence="3">
    <name type="scientific">Tanacetum cinerariifolium</name>
    <name type="common">Dalmatian daisy</name>
    <name type="synonym">Chrysanthemum cinerariifolium</name>
    <dbReference type="NCBI Taxonomy" id="118510"/>
    <lineage>
        <taxon>Eukaryota</taxon>
        <taxon>Viridiplantae</taxon>
        <taxon>Streptophyta</taxon>
        <taxon>Embryophyta</taxon>
        <taxon>Tracheophyta</taxon>
        <taxon>Spermatophyta</taxon>
        <taxon>Magnoliopsida</taxon>
        <taxon>eudicotyledons</taxon>
        <taxon>Gunneridae</taxon>
        <taxon>Pentapetalae</taxon>
        <taxon>asterids</taxon>
        <taxon>campanulids</taxon>
        <taxon>Asterales</taxon>
        <taxon>Asteraceae</taxon>
        <taxon>Asteroideae</taxon>
        <taxon>Anthemideae</taxon>
        <taxon>Anthemidinae</taxon>
        <taxon>Tanacetum</taxon>
    </lineage>
</organism>
<dbReference type="PANTHER" id="PTHR10566:SF123">
    <property type="entry name" value="PROTEIN KINASE SUPERFAMILY PROTEIN"/>
    <property type="match status" value="1"/>
</dbReference>
<evidence type="ECO:0000259" key="2">
    <source>
        <dbReference type="Pfam" id="PF03109"/>
    </source>
</evidence>
<name>A0A699HJD2_TANCI</name>
<sequence length="93" mass="10570">MANAVDGRDVAVKVQRPNLRHVVFRDIYIMRVGLDISQQVTKRKSDLRLYVDEVGKGLVGELDYTLEAANAVEFMVISDIINFIKHLTSPLKR</sequence>
<dbReference type="PANTHER" id="PTHR10566">
    <property type="entry name" value="CHAPERONE-ACTIVITY OF BC1 COMPLEX CABC1 -RELATED"/>
    <property type="match status" value="1"/>
</dbReference>
<gene>
    <name evidence="3" type="ORF">Tci_399635</name>
</gene>
<dbReference type="InterPro" id="IPR004147">
    <property type="entry name" value="ABC1_dom"/>
</dbReference>
<comment type="caution">
    <text evidence="3">The sequence shown here is derived from an EMBL/GenBank/DDBJ whole genome shotgun (WGS) entry which is preliminary data.</text>
</comment>
<dbReference type="InterPro" id="IPR050154">
    <property type="entry name" value="UbiB_kinase"/>
</dbReference>
<dbReference type="GO" id="GO:0016301">
    <property type="term" value="F:kinase activity"/>
    <property type="evidence" value="ECO:0007669"/>
    <property type="project" value="UniProtKB-KW"/>
</dbReference>